<protein>
    <submittedName>
        <fullName evidence="1">Uncharacterized protein</fullName>
    </submittedName>
</protein>
<feature type="non-terminal residue" evidence="1">
    <location>
        <position position="1"/>
    </location>
</feature>
<gene>
    <name evidence="1" type="ORF">GOODEAATRI_029231</name>
</gene>
<proteinExistence type="predicted"/>
<dbReference type="Proteomes" id="UP001476798">
    <property type="component" value="Unassembled WGS sequence"/>
</dbReference>
<accession>A0ABV0NEN4</accession>
<evidence type="ECO:0000313" key="1">
    <source>
        <dbReference type="EMBL" id="MEQ2169838.1"/>
    </source>
</evidence>
<evidence type="ECO:0000313" key="2">
    <source>
        <dbReference type="Proteomes" id="UP001476798"/>
    </source>
</evidence>
<keyword evidence="2" id="KW-1185">Reference proteome</keyword>
<organism evidence="1 2">
    <name type="scientific">Goodea atripinnis</name>
    <dbReference type="NCBI Taxonomy" id="208336"/>
    <lineage>
        <taxon>Eukaryota</taxon>
        <taxon>Metazoa</taxon>
        <taxon>Chordata</taxon>
        <taxon>Craniata</taxon>
        <taxon>Vertebrata</taxon>
        <taxon>Euteleostomi</taxon>
        <taxon>Actinopterygii</taxon>
        <taxon>Neopterygii</taxon>
        <taxon>Teleostei</taxon>
        <taxon>Neoteleostei</taxon>
        <taxon>Acanthomorphata</taxon>
        <taxon>Ovalentaria</taxon>
        <taxon>Atherinomorphae</taxon>
        <taxon>Cyprinodontiformes</taxon>
        <taxon>Goodeidae</taxon>
        <taxon>Goodea</taxon>
    </lineage>
</organism>
<name>A0ABV0NEN4_9TELE</name>
<reference evidence="1 2" key="1">
    <citation type="submission" date="2021-06" db="EMBL/GenBank/DDBJ databases">
        <authorList>
            <person name="Palmer J.M."/>
        </authorList>
    </citation>
    <scope>NUCLEOTIDE SEQUENCE [LARGE SCALE GENOMIC DNA]</scope>
    <source>
        <strain evidence="1 2">GA_2019</strain>
        <tissue evidence="1">Muscle</tissue>
    </source>
</reference>
<comment type="caution">
    <text evidence="1">The sequence shown here is derived from an EMBL/GenBank/DDBJ whole genome shotgun (WGS) entry which is preliminary data.</text>
</comment>
<dbReference type="EMBL" id="JAHRIO010034242">
    <property type="protein sequence ID" value="MEQ2169838.1"/>
    <property type="molecule type" value="Genomic_DNA"/>
</dbReference>
<sequence>EVLIFVHVSKNMQDKISQLTIFRCEACDCASLGRNFINIQLTFSREISNITILKLQ</sequence>